<dbReference type="InterPro" id="IPR010920">
    <property type="entry name" value="LSM_dom_sf"/>
</dbReference>
<sequence length="117" mass="12892">MSTMPKDLNDGDSSYAPGILDDKSACAAWRSNQRLFTSLLAIFSAAGGQLVGQRVGVRLRDETRVAGRLVEVNGRLNLTLDQGVLVERPYGDREIHILKVSHLYPFFCPPISDCSKK</sequence>
<gene>
    <name evidence="1" type="ORF">PXEA_LOCUS14448</name>
</gene>
<dbReference type="Gene3D" id="2.30.30.100">
    <property type="match status" value="1"/>
</dbReference>
<reference evidence="1" key="1">
    <citation type="submission" date="2018-11" db="EMBL/GenBank/DDBJ databases">
        <authorList>
            <consortium name="Pathogen Informatics"/>
        </authorList>
    </citation>
    <scope>NUCLEOTIDE SEQUENCE</scope>
</reference>
<keyword evidence="2" id="KW-1185">Reference proteome</keyword>
<dbReference type="SUPFAM" id="SSF50182">
    <property type="entry name" value="Sm-like ribonucleoproteins"/>
    <property type="match status" value="1"/>
</dbReference>
<dbReference type="AlphaFoldDB" id="A0A448WV50"/>
<name>A0A448WV50_9PLAT</name>
<dbReference type="Proteomes" id="UP000784294">
    <property type="component" value="Unassembled WGS sequence"/>
</dbReference>
<proteinExistence type="predicted"/>
<protein>
    <recommendedName>
        <fullName evidence="3">LSM domain-containing protein</fullName>
    </recommendedName>
</protein>
<comment type="caution">
    <text evidence="1">The sequence shown here is derived from an EMBL/GenBank/DDBJ whole genome shotgun (WGS) entry which is preliminary data.</text>
</comment>
<evidence type="ECO:0008006" key="3">
    <source>
        <dbReference type="Google" id="ProtNLM"/>
    </source>
</evidence>
<accession>A0A448WV50</accession>
<organism evidence="1 2">
    <name type="scientific">Protopolystoma xenopodis</name>
    <dbReference type="NCBI Taxonomy" id="117903"/>
    <lineage>
        <taxon>Eukaryota</taxon>
        <taxon>Metazoa</taxon>
        <taxon>Spiralia</taxon>
        <taxon>Lophotrochozoa</taxon>
        <taxon>Platyhelminthes</taxon>
        <taxon>Monogenea</taxon>
        <taxon>Polyopisthocotylea</taxon>
        <taxon>Polystomatidea</taxon>
        <taxon>Polystomatidae</taxon>
        <taxon>Protopolystoma</taxon>
    </lineage>
</organism>
<dbReference type="OrthoDB" id="6247852at2759"/>
<evidence type="ECO:0000313" key="1">
    <source>
        <dbReference type="EMBL" id="VEL21008.1"/>
    </source>
</evidence>
<dbReference type="EMBL" id="CAAALY010049062">
    <property type="protein sequence ID" value="VEL21008.1"/>
    <property type="molecule type" value="Genomic_DNA"/>
</dbReference>
<evidence type="ECO:0000313" key="2">
    <source>
        <dbReference type="Proteomes" id="UP000784294"/>
    </source>
</evidence>